<dbReference type="Proteomes" id="UP000028547">
    <property type="component" value="Unassembled WGS sequence"/>
</dbReference>
<dbReference type="RefSeq" id="WP_043390471.1">
    <property type="nucleotide sequence ID" value="NZ_JPMI01000027.1"/>
</dbReference>
<accession>A0A084T029</accession>
<proteinExistence type="predicted"/>
<dbReference type="InterPro" id="IPR007481">
    <property type="entry name" value="SspB"/>
</dbReference>
<gene>
    <name evidence="2" type="ORF">Q664_05345</name>
</gene>
<dbReference type="SUPFAM" id="SSF101738">
    <property type="entry name" value="SspB-like"/>
    <property type="match status" value="1"/>
</dbReference>
<dbReference type="Gene3D" id="2.30.30.220">
    <property type="entry name" value="SspB-like"/>
    <property type="match status" value="1"/>
</dbReference>
<comment type="caution">
    <text evidence="2">The sequence shown here is derived from an EMBL/GenBank/DDBJ whole genome shotgun (WGS) entry which is preliminary data.</text>
</comment>
<protein>
    <submittedName>
        <fullName evidence="2">Stringent starvation protein B</fullName>
    </submittedName>
</protein>
<dbReference type="Pfam" id="PF04386">
    <property type="entry name" value="SspB"/>
    <property type="match status" value="1"/>
</dbReference>
<organism evidence="2 3">
    <name type="scientific">Archangium violaceum Cb vi76</name>
    <dbReference type="NCBI Taxonomy" id="1406225"/>
    <lineage>
        <taxon>Bacteria</taxon>
        <taxon>Pseudomonadati</taxon>
        <taxon>Myxococcota</taxon>
        <taxon>Myxococcia</taxon>
        <taxon>Myxococcales</taxon>
        <taxon>Cystobacterineae</taxon>
        <taxon>Archangiaceae</taxon>
        <taxon>Archangium</taxon>
    </lineage>
</organism>
<name>A0A084T029_9BACT</name>
<sequence>MDKKGPEKKARLLAALEKGMVMIHLDARRPGVLVPTSLRNESHLRLNLSYRFDPPDLTVGEWGVRCTLSFSGSRFKVAVPWSALFAITSHLTKEFWMYPDDMPAELLQQTMVTTKVPESVTEQPAPAAELRPRAVLREVGRPEDESPEPVAAVPAPAATPAPVPVSAPAPVPSPIEAEGPRDEPPPGPRRGHLRLVK</sequence>
<dbReference type="AlphaFoldDB" id="A0A084T029"/>
<feature type="compositionally biased region" description="Pro residues" evidence="1">
    <location>
        <begin position="157"/>
        <end position="173"/>
    </location>
</feature>
<dbReference type="EMBL" id="JPMI01000027">
    <property type="protein sequence ID" value="KFA94064.1"/>
    <property type="molecule type" value="Genomic_DNA"/>
</dbReference>
<dbReference type="InterPro" id="IPR036760">
    <property type="entry name" value="SspB-like_sf"/>
</dbReference>
<reference evidence="2 3" key="1">
    <citation type="submission" date="2014-07" db="EMBL/GenBank/DDBJ databases">
        <title>Draft Genome Sequence of Gephyronic Acid Producer, Cystobacter violaceus Strain Cb vi76.</title>
        <authorList>
            <person name="Stevens D.C."/>
            <person name="Young J."/>
            <person name="Carmichael R."/>
            <person name="Tan J."/>
            <person name="Taylor R.E."/>
        </authorList>
    </citation>
    <scope>NUCLEOTIDE SEQUENCE [LARGE SCALE GENOMIC DNA]</scope>
    <source>
        <strain evidence="2 3">Cb vi76</strain>
    </source>
</reference>
<evidence type="ECO:0000313" key="2">
    <source>
        <dbReference type="EMBL" id="KFA94064.1"/>
    </source>
</evidence>
<evidence type="ECO:0000313" key="3">
    <source>
        <dbReference type="Proteomes" id="UP000028547"/>
    </source>
</evidence>
<evidence type="ECO:0000256" key="1">
    <source>
        <dbReference type="SAM" id="MobiDB-lite"/>
    </source>
</evidence>
<feature type="region of interest" description="Disordered" evidence="1">
    <location>
        <begin position="138"/>
        <end position="197"/>
    </location>
</feature>